<keyword evidence="1" id="KW-0433">Leucine-rich repeat</keyword>
<sequence length="420" mass="46945">MDLTSTFTPKFFELKNLIISNNKISGEIPDEFSKLPNLIDLSLRNNKFTGNIPDLSSLSNLRNLFLQNNQFSGEIGNKLKNLNNLEDLYLSSNQLKGEIPEYIGSYTNMINITLSDNQFSGSIPSSFGNFKNLTHIDADNLNQIKGPVPKFTSQECSFTGTDVCYKVGEQISCASSLRICTDKDLKIIKPSNSESPKIINTEKKPENSNTLLYVGIIEPQNIYNNSTTNPTLSGIPIFVEQPNIININTDSSIIQNPQAQNMIVPNVHQSYNDIYIDKKQYLSTIQYNNQLLNCYYNTTNTNYMNGNNYSNVQSSPIMQDITLMNMNMSNNNYNQGLSSQGSPVIYSPISLSINSQNNIPAISLYSDNQSVSSSNNTNSVYGNDDRSPQPSNLSLQRIQRFSGVSFENNEIPNEDPPPYV</sequence>
<organism evidence="4 5">
    <name type="scientific">Neocallimastix californiae</name>
    <dbReference type="NCBI Taxonomy" id="1754190"/>
    <lineage>
        <taxon>Eukaryota</taxon>
        <taxon>Fungi</taxon>
        <taxon>Fungi incertae sedis</taxon>
        <taxon>Chytridiomycota</taxon>
        <taxon>Chytridiomycota incertae sedis</taxon>
        <taxon>Neocallimastigomycetes</taxon>
        <taxon>Neocallimastigales</taxon>
        <taxon>Neocallimastigaceae</taxon>
        <taxon>Neocallimastix</taxon>
    </lineage>
</organism>
<dbReference type="SUPFAM" id="SSF52058">
    <property type="entry name" value="L domain-like"/>
    <property type="match status" value="1"/>
</dbReference>
<protein>
    <submittedName>
        <fullName evidence="4">L domain-like protein</fullName>
    </submittedName>
</protein>
<proteinExistence type="predicted"/>
<keyword evidence="2" id="KW-0677">Repeat</keyword>
<name>A0A1Y2AU11_9FUNG</name>
<dbReference type="FunFam" id="3.80.10.10:FF:000041">
    <property type="entry name" value="LRR receptor-like serine/threonine-protein kinase ERECTA"/>
    <property type="match status" value="1"/>
</dbReference>
<dbReference type="AlphaFoldDB" id="A0A1Y2AU11"/>
<dbReference type="OrthoDB" id="676979at2759"/>
<evidence type="ECO:0000256" key="2">
    <source>
        <dbReference type="ARBA" id="ARBA00022737"/>
    </source>
</evidence>
<keyword evidence="5" id="KW-1185">Reference proteome</keyword>
<reference evidence="4 5" key="1">
    <citation type="submission" date="2016-08" db="EMBL/GenBank/DDBJ databases">
        <title>A Parts List for Fungal Cellulosomes Revealed by Comparative Genomics.</title>
        <authorList>
            <consortium name="DOE Joint Genome Institute"/>
            <person name="Haitjema C.H."/>
            <person name="Gilmore S.P."/>
            <person name="Henske J.K."/>
            <person name="Solomon K.V."/>
            <person name="De Groot R."/>
            <person name="Kuo A."/>
            <person name="Mondo S.J."/>
            <person name="Salamov A.A."/>
            <person name="Labutti K."/>
            <person name="Zhao Z."/>
            <person name="Chiniquy J."/>
            <person name="Barry K."/>
            <person name="Brewer H.M."/>
            <person name="Purvine S.O."/>
            <person name="Wright A.T."/>
            <person name="Boxma B."/>
            <person name="Van Alen T."/>
            <person name="Hackstein J.H."/>
            <person name="Baker S.E."/>
            <person name="Grigoriev I.V."/>
            <person name="O'Malley M.A."/>
        </authorList>
    </citation>
    <scope>NUCLEOTIDE SEQUENCE [LARGE SCALE GENOMIC DNA]</scope>
    <source>
        <strain evidence="4 5">G1</strain>
    </source>
</reference>
<evidence type="ECO:0000256" key="1">
    <source>
        <dbReference type="ARBA" id="ARBA00022614"/>
    </source>
</evidence>
<evidence type="ECO:0000256" key="3">
    <source>
        <dbReference type="SAM" id="MobiDB-lite"/>
    </source>
</evidence>
<dbReference type="InterPro" id="IPR001611">
    <property type="entry name" value="Leu-rich_rpt"/>
</dbReference>
<dbReference type="InterPro" id="IPR052941">
    <property type="entry name" value="StomDev_PlantInt_Reg"/>
</dbReference>
<dbReference type="Gene3D" id="3.80.10.10">
    <property type="entry name" value="Ribonuclease Inhibitor"/>
    <property type="match status" value="1"/>
</dbReference>
<dbReference type="Pfam" id="PF00560">
    <property type="entry name" value="LRR_1"/>
    <property type="match status" value="2"/>
</dbReference>
<feature type="region of interest" description="Disordered" evidence="3">
    <location>
        <begin position="367"/>
        <end position="392"/>
    </location>
</feature>
<comment type="caution">
    <text evidence="4">The sequence shown here is derived from an EMBL/GenBank/DDBJ whole genome shotgun (WGS) entry which is preliminary data.</text>
</comment>
<gene>
    <name evidence="4" type="ORF">LY90DRAFT_514194</name>
</gene>
<accession>A0A1Y2AU11</accession>
<evidence type="ECO:0000313" key="5">
    <source>
        <dbReference type="Proteomes" id="UP000193920"/>
    </source>
</evidence>
<feature type="compositionally biased region" description="Low complexity" evidence="3">
    <location>
        <begin position="367"/>
        <end position="379"/>
    </location>
</feature>
<dbReference type="Proteomes" id="UP000193920">
    <property type="component" value="Unassembled WGS sequence"/>
</dbReference>
<dbReference type="Pfam" id="PF13855">
    <property type="entry name" value="LRR_8"/>
    <property type="match status" value="1"/>
</dbReference>
<evidence type="ECO:0000313" key="4">
    <source>
        <dbReference type="EMBL" id="ORY25425.1"/>
    </source>
</evidence>
<dbReference type="PROSITE" id="PS51450">
    <property type="entry name" value="LRR"/>
    <property type="match status" value="2"/>
</dbReference>
<dbReference type="EMBL" id="MCOG01000212">
    <property type="protein sequence ID" value="ORY25425.1"/>
    <property type="molecule type" value="Genomic_DNA"/>
</dbReference>
<dbReference type="PANTHER" id="PTHR48004:SF59">
    <property type="entry name" value="LEUCINE-RICH REPEAT-CONTAINING N-TERMINAL PLANT-TYPE DOMAIN-CONTAINING PROTEIN"/>
    <property type="match status" value="1"/>
</dbReference>
<dbReference type="PANTHER" id="PTHR48004">
    <property type="entry name" value="OS01G0149700 PROTEIN"/>
    <property type="match status" value="1"/>
</dbReference>
<dbReference type="InterPro" id="IPR032675">
    <property type="entry name" value="LRR_dom_sf"/>
</dbReference>